<feature type="compositionally biased region" description="Polar residues" evidence="1">
    <location>
        <begin position="74"/>
        <end position="83"/>
    </location>
</feature>
<dbReference type="EMBL" id="SWOV01000011">
    <property type="protein sequence ID" value="NFF87384.1"/>
    <property type="molecule type" value="Genomic_DNA"/>
</dbReference>
<dbReference type="Gene3D" id="1.20.1600.10">
    <property type="entry name" value="Outer membrane efflux proteins (OEP)"/>
    <property type="match status" value="1"/>
</dbReference>
<comment type="caution">
    <text evidence="3">The sequence shown here is derived from an EMBL/GenBank/DDBJ whole genome shotgun (WGS) entry which is preliminary data.</text>
</comment>
<evidence type="ECO:0000313" key="6">
    <source>
        <dbReference type="Proteomes" id="UP000476820"/>
    </source>
</evidence>
<feature type="compositionally biased region" description="Basic and acidic residues" evidence="1">
    <location>
        <begin position="86"/>
        <end position="106"/>
    </location>
</feature>
<dbReference type="Proteomes" id="UP000473681">
    <property type="component" value="Unassembled WGS sequence"/>
</dbReference>
<name>A0A0M1LEF5_CLOBO</name>
<protein>
    <submittedName>
        <fullName evidence="3">Viral A-type inclusion protein</fullName>
    </submittedName>
</protein>
<evidence type="ECO:0000313" key="4">
    <source>
        <dbReference type="EMBL" id="NFN34655.1"/>
    </source>
</evidence>
<evidence type="ECO:0000313" key="3">
    <source>
        <dbReference type="EMBL" id="NFF87384.1"/>
    </source>
</evidence>
<dbReference type="SUPFAM" id="SSF56954">
    <property type="entry name" value="Outer membrane efflux proteins (OEP)"/>
    <property type="match status" value="1"/>
</dbReference>
<reference evidence="5 6" key="1">
    <citation type="submission" date="2019-04" db="EMBL/GenBank/DDBJ databases">
        <title>Genome sequencing of Clostridium botulinum Groups I-IV and Clostridium butyricum.</title>
        <authorList>
            <person name="Brunt J."/>
            <person name="Van Vliet A.H.M."/>
            <person name="Stringer S.C."/>
            <person name="Carter A.T."/>
            <person name="Peck M.W."/>
        </authorList>
    </citation>
    <scope>NUCLEOTIDE SEQUENCE [LARGE SCALE GENOMIC DNA]</scope>
    <source>
        <strain evidence="3 6">1605</strain>
        <strain evidence="4 5">CB-K-33E</strain>
    </source>
</reference>
<dbReference type="GO" id="GO:0015562">
    <property type="term" value="F:efflux transmembrane transporter activity"/>
    <property type="evidence" value="ECO:0007669"/>
    <property type="project" value="InterPro"/>
</dbReference>
<proteinExistence type="predicted"/>
<gene>
    <name evidence="3" type="ORF">FC774_05780</name>
    <name evidence="4" type="ORF">FDB51_05790</name>
</gene>
<dbReference type="RefSeq" id="WP_053342812.1">
    <property type="nucleotide sequence ID" value="NZ_LFPA01000101.1"/>
</dbReference>
<organism evidence="3 6">
    <name type="scientific">Clostridium botulinum</name>
    <dbReference type="NCBI Taxonomy" id="1491"/>
    <lineage>
        <taxon>Bacteria</taxon>
        <taxon>Bacillati</taxon>
        <taxon>Bacillota</taxon>
        <taxon>Clostridia</taxon>
        <taxon>Eubacteriales</taxon>
        <taxon>Clostridiaceae</taxon>
        <taxon>Clostridium</taxon>
    </lineage>
</organism>
<evidence type="ECO:0000313" key="5">
    <source>
        <dbReference type="Proteomes" id="UP000473681"/>
    </source>
</evidence>
<keyword evidence="2" id="KW-0732">Signal</keyword>
<accession>A0A0M1LEF5</accession>
<feature type="chain" id="PRO_5036294482" evidence="2">
    <location>
        <begin position="23"/>
        <end position="387"/>
    </location>
</feature>
<evidence type="ECO:0000256" key="1">
    <source>
        <dbReference type="SAM" id="MobiDB-lite"/>
    </source>
</evidence>
<dbReference type="EMBL" id="SWVK01000006">
    <property type="protein sequence ID" value="NFN34655.1"/>
    <property type="molecule type" value="Genomic_DNA"/>
</dbReference>
<dbReference type="Proteomes" id="UP000476820">
    <property type="component" value="Unassembled WGS sequence"/>
</dbReference>
<dbReference type="OrthoDB" id="1894507at2"/>
<evidence type="ECO:0000256" key="2">
    <source>
        <dbReference type="SAM" id="SignalP"/>
    </source>
</evidence>
<feature type="signal peptide" evidence="2">
    <location>
        <begin position="1"/>
        <end position="22"/>
    </location>
</feature>
<feature type="region of interest" description="Disordered" evidence="1">
    <location>
        <begin position="72"/>
        <end position="106"/>
    </location>
</feature>
<dbReference type="AlphaFoldDB" id="A0A0M1LEF5"/>
<sequence>MKRITGILLLLFVFMNQISVQAATRENIQLSMENIEEIITEYSPDLKIMKNNLKRDKEKYKDILDEVDDKESEVSSLENQINNYKPEVKPEEQPKSSNDKEDNTLDSLKKDLNNAKDKLDSLKDEKQAAKHNLKVSNIRYEKDLQGLIESAQRQYIQYVDTLLKRELKQYETNFKNKQVEINNIKYGNGFISKKEYEKNLDDITDFNNELKEIEVKEKSELKDLLFSLGVPSNTDIKVDTNIKVDLDKISKINFEEDLDDMLLNNIDLKIKDIENDKVKDDSDISDYEIKNNKISLRQEEEKVKIEFQKRYNNLILSSNLLKASDDKLNKTQDDALIMQTKYNYGFASKKQVDELEVGLNNKNQDFISQVNNLYMDYLSYMKMKDGY</sequence>